<evidence type="ECO:0000256" key="3">
    <source>
        <dbReference type="ARBA" id="ARBA00022833"/>
    </source>
</evidence>
<reference evidence="7" key="1">
    <citation type="journal article" date="2019" name="Int. J. Syst. Evol. Microbiol.">
        <title>The Global Catalogue of Microorganisms (GCM) 10K type strain sequencing project: providing services to taxonomists for standard genome sequencing and annotation.</title>
        <authorList>
            <consortium name="The Broad Institute Genomics Platform"/>
            <consortium name="The Broad Institute Genome Sequencing Center for Infectious Disease"/>
            <person name="Wu L."/>
            <person name="Ma J."/>
        </authorList>
    </citation>
    <scope>NUCLEOTIDE SEQUENCE [LARGE SCALE GENOMIC DNA]</scope>
    <source>
        <strain evidence="7">CCUG 54939</strain>
    </source>
</reference>
<comment type="caution">
    <text evidence="6">The sequence shown here is derived from an EMBL/GenBank/DDBJ whole genome shotgun (WGS) entry which is preliminary data.</text>
</comment>
<gene>
    <name evidence="6" type="ORF">ACFOSS_00905</name>
</gene>
<dbReference type="PANTHER" id="PTHR33337">
    <property type="entry name" value="GFA DOMAIN-CONTAINING PROTEIN"/>
    <property type="match status" value="1"/>
</dbReference>
<feature type="domain" description="CENP-V/GFA" evidence="5">
    <location>
        <begin position="2"/>
        <end position="118"/>
    </location>
</feature>
<comment type="similarity">
    <text evidence="1">Belongs to the Gfa family.</text>
</comment>
<evidence type="ECO:0000256" key="1">
    <source>
        <dbReference type="ARBA" id="ARBA00005495"/>
    </source>
</evidence>
<dbReference type="InterPro" id="IPR011057">
    <property type="entry name" value="Mss4-like_sf"/>
</dbReference>
<protein>
    <submittedName>
        <fullName evidence="6">GFA family protein</fullName>
    </submittedName>
</protein>
<dbReference type="InterPro" id="IPR006913">
    <property type="entry name" value="CENP-V/GFA"/>
</dbReference>
<dbReference type="Gene3D" id="3.90.1590.10">
    <property type="entry name" value="glutathione-dependent formaldehyde- activating enzyme (gfa)"/>
    <property type="match status" value="1"/>
</dbReference>
<name>A0ABV8CIR1_9GAMM</name>
<keyword evidence="2" id="KW-0479">Metal-binding</keyword>
<dbReference type="PROSITE" id="PS51891">
    <property type="entry name" value="CENP_V_GFA"/>
    <property type="match status" value="1"/>
</dbReference>
<keyword evidence="4" id="KW-0456">Lyase</keyword>
<sequence length="133" mass="14385">MYEGSCLCGAVAYRLDAEIGKGYFCHCQRCRKASGSAYAANALIAPEAFHITRGEALLSDYHNPETGLIRRFCSQCGSPMVSVRPGTGIMVLRLGSLDTPLEQGPGAHIFVASKAQWDHIHDGLPCFNERPTA</sequence>
<dbReference type="PANTHER" id="PTHR33337:SF40">
    <property type="entry name" value="CENP-V_GFA DOMAIN-CONTAINING PROTEIN-RELATED"/>
    <property type="match status" value="1"/>
</dbReference>
<evidence type="ECO:0000313" key="7">
    <source>
        <dbReference type="Proteomes" id="UP001595692"/>
    </source>
</evidence>
<dbReference type="EMBL" id="JBHSAF010000001">
    <property type="protein sequence ID" value="MFC3912026.1"/>
    <property type="molecule type" value="Genomic_DNA"/>
</dbReference>
<evidence type="ECO:0000313" key="6">
    <source>
        <dbReference type="EMBL" id="MFC3912026.1"/>
    </source>
</evidence>
<organism evidence="6 7">
    <name type="scientific">Pseudaeromonas sharmana</name>
    <dbReference type="NCBI Taxonomy" id="328412"/>
    <lineage>
        <taxon>Bacteria</taxon>
        <taxon>Pseudomonadati</taxon>
        <taxon>Pseudomonadota</taxon>
        <taxon>Gammaproteobacteria</taxon>
        <taxon>Aeromonadales</taxon>
        <taxon>Aeromonadaceae</taxon>
        <taxon>Pseudaeromonas</taxon>
    </lineage>
</organism>
<dbReference type="Proteomes" id="UP001595692">
    <property type="component" value="Unassembled WGS sequence"/>
</dbReference>
<proteinExistence type="inferred from homology"/>
<dbReference type="SUPFAM" id="SSF51316">
    <property type="entry name" value="Mss4-like"/>
    <property type="match status" value="1"/>
</dbReference>
<dbReference type="RefSeq" id="WP_377149963.1">
    <property type="nucleotide sequence ID" value="NZ_JBHSAF010000001.1"/>
</dbReference>
<dbReference type="Pfam" id="PF04828">
    <property type="entry name" value="GFA"/>
    <property type="match status" value="1"/>
</dbReference>
<keyword evidence="3" id="KW-0862">Zinc</keyword>
<evidence type="ECO:0000256" key="2">
    <source>
        <dbReference type="ARBA" id="ARBA00022723"/>
    </source>
</evidence>
<evidence type="ECO:0000259" key="5">
    <source>
        <dbReference type="PROSITE" id="PS51891"/>
    </source>
</evidence>
<accession>A0ABV8CIR1</accession>
<evidence type="ECO:0000256" key="4">
    <source>
        <dbReference type="ARBA" id="ARBA00023239"/>
    </source>
</evidence>
<keyword evidence="7" id="KW-1185">Reference proteome</keyword>